<feature type="compositionally biased region" description="Basic and acidic residues" evidence="1">
    <location>
        <begin position="64"/>
        <end position="81"/>
    </location>
</feature>
<name>A0AAD1X6P9_EUPCR</name>
<evidence type="ECO:0000256" key="1">
    <source>
        <dbReference type="SAM" id="MobiDB-lite"/>
    </source>
</evidence>
<evidence type="ECO:0000313" key="3">
    <source>
        <dbReference type="Proteomes" id="UP001295684"/>
    </source>
</evidence>
<feature type="region of interest" description="Disordered" evidence="1">
    <location>
        <begin position="26"/>
        <end position="118"/>
    </location>
</feature>
<keyword evidence="3" id="KW-1185">Reference proteome</keyword>
<comment type="caution">
    <text evidence="2">The sequence shown here is derived from an EMBL/GenBank/DDBJ whole genome shotgun (WGS) entry which is preliminary data.</text>
</comment>
<gene>
    <name evidence="2" type="ORF">ECRASSUSDP1_LOCUS1009</name>
</gene>
<evidence type="ECO:0000313" key="2">
    <source>
        <dbReference type="EMBL" id="CAI2359716.1"/>
    </source>
</evidence>
<dbReference type="EMBL" id="CAMPGE010000950">
    <property type="protein sequence ID" value="CAI2359716.1"/>
    <property type="molecule type" value="Genomic_DNA"/>
</dbReference>
<dbReference type="Proteomes" id="UP001295684">
    <property type="component" value="Unassembled WGS sequence"/>
</dbReference>
<proteinExistence type="predicted"/>
<accession>A0AAD1X6P9</accession>
<dbReference type="AlphaFoldDB" id="A0AAD1X6P9"/>
<organism evidence="2 3">
    <name type="scientific">Euplotes crassus</name>
    <dbReference type="NCBI Taxonomy" id="5936"/>
    <lineage>
        <taxon>Eukaryota</taxon>
        <taxon>Sar</taxon>
        <taxon>Alveolata</taxon>
        <taxon>Ciliophora</taxon>
        <taxon>Intramacronucleata</taxon>
        <taxon>Spirotrichea</taxon>
        <taxon>Hypotrichia</taxon>
        <taxon>Euplotida</taxon>
        <taxon>Euplotidae</taxon>
        <taxon>Moneuplotes</taxon>
    </lineage>
</organism>
<reference evidence="2" key="1">
    <citation type="submission" date="2023-07" db="EMBL/GenBank/DDBJ databases">
        <authorList>
            <consortium name="AG Swart"/>
            <person name="Singh M."/>
            <person name="Singh A."/>
            <person name="Seah K."/>
            <person name="Emmerich C."/>
        </authorList>
    </citation>
    <scope>NUCLEOTIDE SEQUENCE</scope>
    <source>
        <strain evidence="2">DP1</strain>
    </source>
</reference>
<protein>
    <submittedName>
        <fullName evidence="2">Uncharacterized protein</fullName>
    </submittedName>
</protein>
<feature type="compositionally biased region" description="Acidic residues" evidence="1">
    <location>
        <begin position="52"/>
        <end position="63"/>
    </location>
</feature>
<sequence>MSAKKKPCTGLSNKYLEKRNQVLTLKQKFPKTSGNRQANSDHDETKIAIIDSDSEFNSDQESVEETKEVKRPAKPKREIGKNLRNNMSLKTRSSRSHKSPVRPSQPKDILKRSNSKRNKVYLKKTTGTGLHTIDELEKHSKVPNLLAAKGHQTLKPSLINKPLHQMSQCELVNHLMDTLRLKLDSLLHLKAQNEVTSYYCILCRKSIQILKIYKELWKCLIPSESELTKQRLSSQQAGPSIDPKCSS</sequence>